<sequence>MVTRPLPNPLPETLRPRDRTRPRPRLHLHHLNSSKSRARHGCPISSLIILVYDPQYGVAPSSPRDRSTPDPNPNHHHHHHHHHNGAGANANGNGNANPNASSSSISSRDILNEEYNLRSREDEELLRRYVKGEVKFEYKKPLSQDLVPKGWPTDAYRRTCLPYSF</sequence>
<feature type="region of interest" description="Disordered" evidence="1">
    <location>
        <begin position="1"/>
        <end position="39"/>
    </location>
</feature>
<dbReference type="OrthoDB" id="2996832at2759"/>
<gene>
    <name evidence="2" type="ORF">BT96DRAFT_60601</name>
</gene>
<organism evidence="2 3">
    <name type="scientific">Gymnopus androsaceus JB14</name>
    <dbReference type="NCBI Taxonomy" id="1447944"/>
    <lineage>
        <taxon>Eukaryota</taxon>
        <taxon>Fungi</taxon>
        <taxon>Dikarya</taxon>
        <taxon>Basidiomycota</taxon>
        <taxon>Agaricomycotina</taxon>
        <taxon>Agaricomycetes</taxon>
        <taxon>Agaricomycetidae</taxon>
        <taxon>Agaricales</taxon>
        <taxon>Marasmiineae</taxon>
        <taxon>Omphalotaceae</taxon>
        <taxon>Gymnopus</taxon>
    </lineage>
</organism>
<dbReference type="AlphaFoldDB" id="A0A6A4HI60"/>
<feature type="compositionally biased region" description="Basic residues" evidence="1">
    <location>
        <begin position="74"/>
        <end position="84"/>
    </location>
</feature>
<protein>
    <submittedName>
        <fullName evidence="2">Uncharacterized protein</fullName>
    </submittedName>
</protein>
<evidence type="ECO:0000256" key="1">
    <source>
        <dbReference type="SAM" id="MobiDB-lite"/>
    </source>
</evidence>
<evidence type="ECO:0000313" key="2">
    <source>
        <dbReference type="EMBL" id="KAE9397756.1"/>
    </source>
</evidence>
<accession>A0A6A4HI60</accession>
<feature type="compositionally biased region" description="Low complexity" evidence="1">
    <location>
        <begin position="85"/>
        <end position="107"/>
    </location>
</feature>
<reference evidence="2" key="1">
    <citation type="journal article" date="2019" name="Environ. Microbiol.">
        <title>Fungal ecological strategies reflected in gene transcription - a case study of two litter decomposers.</title>
        <authorList>
            <person name="Barbi F."/>
            <person name="Kohler A."/>
            <person name="Barry K."/>
            <person name="Baskaran P."/>
            <person name="Daum C."/>
            <person name="Fauchery L."/>
            <person name="Ihrmark K."/>
            <person name="Kuo A."/>
            <person name="LaButti K."/>
            <person name="Lipzen A."/>
            <person name="Morin E."/>
            <person name="Grigoriev I.V."/>
            <person name="Henrissat B."/>
            <person name="Lindahl B."/>
            <person name="Martin F."/>
        </authorList>
    </citation>
    <scope>NUCLEOTIDE SEQUENCE</scope>
    <source>
        <strain evidence="2">JB14</strain>
    </source>
</reference>
<name>A0A6A4HI60_9AGAR</name>
<keyword evidence="3" id="KW-1185">Reference proteome</keyword>
<feature type="compositionally biased region" description="Pro residues" evidence="1">
    <location>
        <begin position="1"/>
        <end position="10"/>
    </location>
</feature>
<dbReference type="EMBL" id="ML769492">
    <property type="protein sequence ID" value="KAE9397756.1"/>
    <property type="molecule type" value="Genomic_DNA"/>
</dbReference>
<evidence type="ECO:0000313" key="3">
    <source>
        <dbReference type="Proteomes" id="UP000799118"/>
    </source>
</evidence>
<dbReference type="Proteomes" id="UP000799118">
    <property type="component" value="Unassembled WGS sequence"/>
</dbReference>
<proteinExistence type="predicted"/>
<feature type="region of interest" description="Disordered" evidence="1">
    <location>
        <begin position="58"/>
        <end position="108"/>
    </location>
</feature>
<feature type="compositionally biased region" description="Basic residues" evidence="1">
    <location>
        <begin position="22"/>
        <end position="39"/>
    </location>
</feature>